<sequence>MSFELTQEVSSRLTVDHYGWLTTVAKSGQPVPRLIWFYFDGTALTVYTEPHAAKVAHIQARPQVSLNLDSDGNGGGIIVIGGTAVVDATGVDCREDEPYWAKYRADAEQFGLTDAMSNYSTRLRITPAKVWTTPTA</sequence>
<keyword evidence="1" id="KW-0560">Oxidoreductase</keyword>
<evidence type="ECO:0000313" key="3">
    <source>
        <dbReference type="EMBL" id="OBI78581.1"/>
    </source>
</evidence>
<feature type="domain" description="Pyridoxamine 5'-phosphate oxidase N-terminal" evidence="2">
    <location>
        <begin position="5"/>
        <end position="132"/>
    </location>
</feature>
<dbReference type="GO" id="GO:0070967">
    <property type="term" value="F:coenzyme F420 binding"/>
    <property type="evidence" value="ECO:0007669"/>
    <property type="project" value="TreeGrafter"/>
</dbReference>
<dbReference type="PANTHER" id="PTHR35176:SF6">
    <property type="entry name" value="HEME OXYGENASE HI_0854-RELATED"/>
    <property type="match status" value="1"/>
</dbReference>
<dbReference type="GO" id="GO:0016627">
    <property type="term" value="F:oxidoreductase activity, acting on the CH-CH group of donors"/>
    <property type="evidence" value="ECO:0007669"/>
    <property type="project" value="TreeGrafter"/>
</dbReference>
<evidence type="ECO:0000259" key="2">
    <source>
        <dbReference type="Pfam" id="PF01243"/>
    </source>
</evidence>
<name>A0A1A3BYU7_MYCAS</name>
<dbReference type="NCBIfam" id="TIGR03667">
    <property type="entry name" value="Rv3369"/>
    <property type="match status" value="1"/>
</dbReference>
<dbReference type="RefSeq" id="WP_065122576.1">
    <property type="nucleotide sequence ID" value="NZ_LZKQ01000237.1"/>
</dbReference>
<dbReference type="Pfam" id="PF01243">
    <property type="entry name" value="PNPOx_N"/>
    <property type="match status" value="1"/>
</dbReference>
<evidence type="ECO:0000313" key="4">
    <source>
        <dbReference type="Proteomes" id="UP000093795"/>
    </source>
</evidence>
<accession>A0A1A3BYU7</accession>
<dbReference type="eggNOG" id="COG3871">
    <property type="taxonomic scope" value="Bacteria"/>
</dbReference>
<dbReference type="InterPro" id="IPR052019">
    <property type="entry name" value="F420H2_bilvrd_red/Heme_oxyg"/>
</dbReference>
<dbReference type="STRING" id="1790.A5645_19295"/>
<dbReference type="InterPro" id="IPR011576">
    <property type="entry name" value="Pyridox_Oxase_N"/>
</dbReference>
<dbReference type="EMBL" id="LZKQ01000237">
    <property type="protein sequence ID" value="OBI78581.1"/>
    <property type="molecule type" value="Genomic_DNA"/>
</dbReference>
<dbReference type="OrthoDB" id="157302at2"/>
<protein>
    <submittedName>
        <fullName evidence="3">PPOX class F420-dependent oxidoreductase</fullName>
    </submittedName>
</protein>
<proteinExistence type="predicted"/>
<dbReference type="InterPro" id="IPR012349">
    <property type="entry name" value="Split_barrel_FMN-bd"/>
</dbReference>
<dbReference type="AlphaFoldDB" id="A0A1A3BYU7"/>
<dbReference type="SUPFAM" id="SSF50475">
    <property type="entry name" value="FMN-binding split barrel"/>
    <property type="match status" value="1"/>
</dbReference>
<reference evidence="3 4" key="1">
    <citation type="submission" date="2016-06" db="EMBL/GenBank/DDBJ databases">
        <authorList>
            <person name="Kjaerup R.B."/>
            <person name="Dalgaard T.S."/>
            <person name="Juul-Madsen H.R."/>
        </authorList>
    </citation>
    <scope>NUCLEOTIDE SEQUENCE [LARGE SCALE GENOMIC DNA]</scope>
    <source>
        <strain evidence="3 4">1081914.2</strain>
    </source>
</reference>
<dbReference type="InterPro" id="IPR019966">
    <property type="entry name" value="F420-dep_enz_PPOX_Rv3369"/>
</dbReference>
<dbReference type="Proteomes" id="UP000093795">
    <property type="component" value="Unassembled WGS sequence"/>
</dbReference>
<comment type="caution">
    <text evidence="3">The sequence shown here is derived from an EMBL/GenBank/DDBJ whole genome shotgun (WGS) entry which is preliminary data.</text>
</comment>
<dbReference type="GO" id="GO:0005829">
    <property type="term" value="C:cytosol"/>
    <property type="evidence" value="ECO:0007669"/>
    <property type="project" value="TreeGrafter"/>
</dbReference>
<organism evidence="3 4">
    <name type="scientific">Mycobacterium asiaticum</name>
    <dbReference type="NCBI Taxonomy" id="1790"/>
    <lineage>
        <taxon>Bacteria</taxon>
        <taxon>Bacillati</taxon>
        <taxon>Actinomycetota</taxon>
        <taxon>Actinomycetes</taxon>
        <taxon>Mycobacteriales</taxon>
        <taxon>Mycobacteriaceae</taxon>
        <taxon>Mycobacterium</taxon>
    </lineage>
</organism>
<evidence type="ECO:0000256" key="1">
    <source>
        <dbReference type="ARBA" id="ARBA00023002"/>
    </source>
</evidence>
<dbReference type="PANTHER" id="PTHR35176">
    <property type="entry name" value="HEME OXYGENASE HI_0854-RELATED"/>
    <property type="match status" value="1"/>
</dbReference>
<dbReference type="Gene3D" id="2.30.110.10">
    <property type="entry name" value="Electron Transport, Fmn-binding Protein, Chain A"/>
    <property type="match status" value="1"/>
</dbReference>
<gene>
    <name evidence="3" type="ORF">A9X01_27195</name>
</gene>